<keyword evidence="13" id="KW-1185">Reference proteome</keyword>
<evidence type="ECO:0000259" key="11">
    <source>
        <dbReference type="Pfam" id="PF17906"/>
    </source>
</evidence>
<evidence type="ECO:0000259" key="9">
    <source>
        <dbReference type="Pfam" id="PF10568"/>
    </source>
</evidence>
<keyword evidence="7 8" id="KW-0472">Membrane</keyword>
<dbReference type="InterPro" id="IPR050931">
    <property type="entry name" value="Mito_Protein_Transport_Metaxin"/>
</dbReference>
<reference evidence="12 13" key="1">
    <citation type="journal article" date="2014" name="Curr. Biol.">
        <title>The genome of the clonal raider ant Cerapachys biroi.</title>
        <authorList>
            <person name="Oxley P.R."/>
            <person name="Ji L."/>
            <person name="Fetter-Pruneda I."/>
            <person name="McKenzie S.K."/>
            <person name="Li C."/>
            <person name="Hu H."/>
            <person name="Zhang G."/>
            <person name="Kronauer D.J."/>
        </authorList>
    </citation>
    <scope>NUCLEOTIDE SEQUENCE [LARGE SCALE GENOMIC DNA]</scope>
</reference>
<evidence type="ECO:0000313" key="13">
    <source>
        <dbReference type="Proteomes" id="UP000053097"/>
    </source>
</evidence>
<evidence type="ECO:0000256" key="5">
    <source>
        <dbReference type="ARBA" id="ARBA00022927"/>
    </source>
</evidence>
<dbReference type="InterPro" id="IPR036282">
    <property type="entry name" value="Glutathione-S-Trfase_C_sf"/>
</dbReference>
<dbReference type="SUPFAM" id="SSF47616">
    <property type="entry name" value="GST C-terminal domain-like"/>
    <property type="match status" value="1"/>
</dbReference>
<evidence type="ECO:0000256" key="4">
    <source>
        <dbReference type="ARBA" id="ARBA00022787"/>
    </source>
</evidence>
<comment type="subcellular location">
    <subcellularLocation>
        <location evidence="1">Mitochondrion outer membrane</location>
    </subcellularLocation>
</comment>
<keyword evidence="6" id="KW-0496">Mitochondrion</keyword>
<dbReference type="InterPro" id="IPR033468">
    <property type="entry name" value="Metaxin_GST"/>
</dbReference>
<dbReference type="CDD" id="cd03212">
    <property type="entry name" value="GST_C_Metaxin1_3"/>
    <property type="match status" value="1"/>
</dbReference>
<feature type="transmembrane region" description="Helical" evidence="8">
    <location>
        <begin position="355"/>
        <end position="375"/>
    </location>
</feature>
<evidence type="ECO:0000256" key="7">
    <source>
        <dbReference type="ARBA" id="ARBA00023136"/>
    </source>
</evidence>
<keyword evidence="3" id="KW-0813">Transport</keyword>
<sequence>MENQKEHFPHILFYYFRKGKNAVQAHKKLRDVYGEDALKLRQCQNWFTKFRSRDFNVKDAPRSGRPIEIDDDKIKALIDSNRRLTTREIAENLNISKSSVENHSKRLGAYAKFSEVPLKINLTSNPFRTPNGRLPLLKAGLKTLDTVKDILPFFRGKHYNIDYVLTDKQCADVMAYDALLKEKLYPAIQFIWWIDKKNLEELVRPWYCKALPFPLNFYYPGRFERQAHSLMQSLYPLEDNINVIENEVYLKAQECLTLLSTKLGDDEFFYGQQPSAIDAIIYSYLAPLLKAPLPNPVLQNHLKACTNLAKYVSRISQRYFESEYQSYEKQRAEKTADKLRRNSESEFPNKRRNQILAAFVATLAMLGYALSTGIVKVSFVYPCKKILNVSPTKNIFILSNFYI</sequence>
<dbReference type="PANTHER" id="PTHR12289">
    <property type="entry name" value="METAXIN RELATED"/>
    <property type="match status" value="1"/>
</dbReference>
<evidence type="ECO:0000256" key="6">
    <source>
        <dbReference type="ARBA" id="ARBA00023128"/>
    </source>
</evidence>
<dbReference type="PANTHER" id="PTHR12289:SF41">
    <property type="entry name" value="FAILED AXON CONNECTIONS-RELATED"/>
    <property type="match status" value="1"/>
</dbReference>
<keyword evidence="8" id="KW-0812">Transmembrane</keyword>
<keyword evidence="5" id="KW-0653">Protein transport</keyword>
<keyword evidence="8" id="KW-1133">Transmembrane helix</keyword>
<accession>A0A026W739</accession>
<dbReference type="InterPro" id="IPR019564">
    <property type="entry name" value="Sam37/metaxin_N"/>
</dbReference>
<dbReference type="OMA" id="PWIFSPQ"/>
<keyword evidence="4" id="KW-1000">Mitochondrion outer membrane</keyword>
<feature type="domain" description="Metaxin glutathione S-transferase" evidence="10">
    <location>
        <begin position="252"/>
        <end position="315"/>
    </location>
</feature>
<dbReference type="Pfam" id="PF17906">
    <property type="entry name" value="HTH_48"/>
    <property type="match status" value="1"/>
</dbReference>
<evidence type="ECO:0000256" key="3">
    <source>
        <dbReference type="ARBA" id="ARBA00022448"/>
    </source>
</evidence>
<dbReference type="GO" id="GO:0007005">
    <property type="term" value="P:mitochondrion organization"/>
    <property type="evidence" value="ECO:0007669"/>
    <property type="project" value="TreeGrafter"/>
</dbReference>
<evidence type="ECO:0000256" key="8">
    <source>
        <dbReference type="SAM" id="Phobius"/>
    </source>
</evidence>
<dbReference type="STRING" id="2015173.A0A026W739"/>
<evidence type="ECO:0000256" key="1">
    <source>
        <dbReference type="ARBA" id="ARBA00004294"/>
    </source>
</evidence>
<evidence type="ECO:0000256" key="2">
    <source>
        <dbReference type="ARBA" id="ARBA00009170"/>
    </source>
</evidence>
<comment type="similarity">
    <text evidence="2">Belongs to the metaxin family.</text>
</comment>
<dbReference type="Pfam" id="PF10568">
    <property type="entry name" value="Tom37"/>
    <property type="match status" value="1"/>
</dbReference>
<name>A0A026W739_OOCBI</name>
<dbReference type="OrthoDB" id="5835136at2759"/>
<feature type="domain" description="Mitochondrial outer membrane transport complex Sam37/metaxin N-terminal" evidence="9">
    <location>
        <begin position="109"/>
        <end position="223"/>
    </location>
</feature>
<dbReference type="Proteomes" id="UP000053097">
    <property type="component" value="Unassembled WGS sequence"/>
</dbReference>
<proteinExistence type="inferred from homology"/>
<feature type="domain" description="Mos1 transposase HTH" evidence="11">
    <location>
        <begin position="5"/>
        <end position="54"/>
    </location>
</feature>
<dbReference type="Pfam" id="PF17171">
    <property type="entry name" value="GST_C_6"/>
    <property type="match status" value="1"/>
</dbReference>
<dbReference type="InterPro" id="IPR036388">
    <property type="entry name" value="WH-like_DNA-bd_sf"/>
</dbReference>
<evidence type="ECO:0000259" key="10">
    <source>
        <dbReference type="Pfam" id="PF17171"/>
    </source>
</evidence>
<gene>
    <name evidence="12" type="ORF">X777_09705</name>
</gene>
<evidence type="ECO:0000313" key="12">
    <source>
        <dbReference type="EMBL" id="EZA51436.1"/>
    </source>
</evidence>
<dbReference type="Gene3D" id="1.10.10.1450">
    <property type="match status" value="1"/>
</dbReference>
<dbReference type="EMBL" id="KK107390">
    <property type="protein sequence ID" value="EZA51436.1"/>
    <property type="molecule type" value="Genomic_DNA"/>
</dbReference>
<dbReference type="GO" id="GO:0015031">
    <property type="term" value="P:protein transport"/>
    <property type="evidence" value="ECO:0007669"/>
    <property type="project" value="UniProtKB-KW"/>
</dbReference>
<dbReference type="Gene3D" id="1.10.10.10">
    <property type="entry name" value="Winged helix-like DNA-binding domain superfamily/Winged helix DNA-binding domain"/>
    <property type="match status" value="1"/>
</dbReference>
<dbReference type="AlphaFoldDB" id="A0A026W739"/>
<organism evidence="12 13">
    <name type="scientific">Ooceraea biroi</name>
    <name type="common">Clonal raider ant</name>
    <name type="synonym">Cerapachys biroi</name>
    <dbReference type="NCBI Taxonomy" id="2015173"/>
    <lineage>
        <taxon>Eukaryota</taxon>
        <taxon>Metazoa</taxon>
        <taxon>Ecdysozoa</taxon>
        <taxon>Arthropoda</taxon>
        <taxon>Hexapoda</taxon>
        <taxon>Insecta</taxon>
        <taxon>Pterygota</taxon>
        <taxon>Neoptera</taxon>
        <taxon>Endopterygota</taxon>
        <taxon>Hymenoptera</taxon>
        <taxon>Apocrita</taxon>
        <taxon>Aculeata</taxon>
        <taxon>Formicoidea</taxon>
        <taxon>Formicidae</taxon>
        <taxon>Dorylinae</taxon>
        <taxon>Ooceraea</taxon>
    </lineage>
</organism>
<dbReference type="InterPro" id="IPR041426">
    <property type="entry name" value="Mos1_HTH"/>
</dbReference>
<dbReference type="GO" id="GO:0001401">
    <property type="term" value="C:SAM complex"/>
    <property type="evidence" value="ECO:0007669"/>
    <property type="project" value="InterPro"/>
</dbReference>
<protein>
    <submittedName>
        <fullName evidence="12">Metaxin-1</fullName>
    </submittedName>
</protein>